<dbReference type="InterPro" id="IPR050493">
    <property type="entry name" value="FAD-dep_Monooxygenase_BioMet"/>
</dbReference>
<protein>
    <submittedName>
        <fullName evidence="4">FAD-dependent monooxygenase</fullName>
    </submittedName>
</protein>
<dbReference type="PRINTS" id="PR00420">
    <property type="entry name" value="RNGMNOXGNASE"/>
</dbReference>
<evidence type="ECO:0000313" key="4">
    <source>
        <dbReference type="EMBL" id="MBK4735386.1"/>
    </source>
</evidence>
<evidence type="ECO:0000256" key="2">
    <source>
        <dbReference type="ARBA" id="ARBA00023033"/>
    </source>
</evidence>
<dbReference type="AlphaFoldDB" id="A0A934W1N4"/>
<dbReference type="Pfam" id="PF01494">
    <property type="entry name" value="FAD_binding_3"/>
    <property type="match status" value="2"/>
</dbReference>
<sequence>MTSATSPSSFAARPLRIVIVGAGVAGCIVARLLAGRSDVEVICLERVARDDHSEAGTGLNIGPNAIKLLRARDPALADAIAAASWPWKTWRTSLTDGTELFSLPLAEVADNDGVRIRWSELYRVLRVAAGDAVRYGVEITDIGRGVDGRCRLRYEADGQTQQLDDIDLLIGADGRYSATRRALSGAPAMRQVGVAIFRLLVPDSAGGLIDDYEQWFNGAHRLLAFRVPPGHVYIAGTFPLRPDHEIGAHDKSADALRRYYLPPNAAPSAQARWLTETLCANVEQIHWARLQETAVSYCDGAAPLLYLGDAAHGMVPTLGQGATQAIEDGCVAGALIAARLAAGSRDIGEWLRAFETLRAERIRFVMDFSLEASDTLFAGADPVAGALKKMEPPFRAKLARLYRDVTPQGAGA</sequence>
<feature type="domain" description="FAD-binding" evidence="3">
    <location>
        <begin position="286"/>
        <end position="367"/>
    </location>
</feature>
<reference evidence="4" key="1">
    <citation type="submission" date="2021-01" db="EMBL/GenBank/DDBJ databases">
        <title>Genome sequence of strain Noviherbaspirillum sp. DKR-6.</title>
        <authorList>
            <person name="Chaudhary D.K."/>
        </authorList>
    </citation>
    <scope>NUCLEOTIDE SEQUENCE</scope>
    <source>
        <strain evidence="4">DKR-6</strain>
    </source>
</reference>
<keyword evidence="2 4" id="KW-0503">Monooxygenase</keyword>
<name>A0A934W1N4_9BURK</name>
<keyword evidence="1" id="KW-0560">Oxidoreductase</keyword>
<organism evidence="4 5">
    <name type="scientific">Noviherbaspirillum pedocola</name>
    <dbReference type="NCBI Taxonomy" id="2801341"/>
    <lineage>
        <taxon>Bacteria</taxon>
        <taxon>Pseudomonadati</taxon>
        <taxon>Pseudomonadota</taxon>
        <taxon>Betaproteobacteria</taxon>
        <taxon>Burkholderiales</taxon>
        <taxon>Oxalobacteraceae</taxon>
        <taxon>Noviherbaspirillum</taxon>
    </lineage>
</organism>
<comment type="caution">
    <text evidence="4">The sequence shown here is derived from an EMBL/GenBank/DDBJ whole genome shotgun (WGS) entry which is preliminary data.</text>
</comment>
<dbReference type="PANTHER" id="PTHR13789:SF309">
    <property type="entry name" value="PUTATIVE (AFU_ORTHOLOGUE AFUA_6G14510)-RELATED"/>
    <property type="match status" value="1"/>
</dbReference>
<proteinExistence type="predicted"/>
<keyword evidence="5" id="KW-1185">Reference proteome</keyword>
<evidence type="ECO:0000259" key="3">
    <source>
        <dbReference type="Pfam" id="PF01494"/>
    </source>
</evidence>
<evidence type="ECO:0000313" key="5">
    <source>
        <dbReference type="Proteomes" id="UP000622890"/>
    </source>
</evidence>
<dbReference type="InterPro" id="IPR036188">
    <property type="entry name" value="FAD/NAD-bd_sf"/>
</dbReference>
<evidence type="ECO:0000256" key="1">
    <source>
        <dbReference type="ARBA" id="ARBA00023002"/>
    </source>
</evidence>
<dbReference type="InterPro" id="IPR002938">
    <property type="entry name" value="FAD-bd"/>
</dbReference>
<dbReference type="SUPFAM" id="SSF51905">
    <property type="entry name" value="FAD/NAD(P)-binding domain"/>
    <property type="match status" value="1"/>
</dbReference>
<dbReference type="Gene3D" id="3.50.50.60">
    <property type="entry name" value="FAD/NAD(P)-binding domain"/>
    <property type="match status" value="1"/>
</dbReference>
<dbReference type="GO" id="GO:0071949">
    <property type="term" value="F:FAD binding"/>
    <property type="evidence" value="ECO:0007669"/>
    <property type="project" value="InterPro"/>
</dbReference>
<dbReference type="GO" id="GO:0004497">
    <property type="term" value="F:monooxygenase activity"/>
    <property type="evidence" value="ECO:0007669"/>
    <property type="project" value="UniProtKB-KW"/>
</dbReference>
<gene>
    <name evidence="4" type="ORF">JJB74_12245</name>
</gene>
<feature type="domain" description="FAD-binding" evidence="3">
    <location>
        <begin position="17"/>
        <end position="184"/>
    </location>
</feature>
<dbReference type="EMBL" id="JAEPBG010000004">
    <property type="protein sequence ID" value="MBK4735386.1"/>
    <property type="molecule type" value="Genomic_DNA"/>
</dbReference>
<dbReference type="Proteomes" id="UP000622890">
    <property type="component" value="Unassembled WGS sequence"/>
</dbReference>
<dbReference type="PANTHER" id="PTHR13789">
    <property type="entry name" value="MONOOXYGENASE"/>
    <property type="match status" value="1"/>
</dbReference>
<accession>A0A934W1N4</accession>